<organism evidence="1 2">
    <name type="scientific">Candidatus Chryseopegocella kryptomonas</name>
    <dbReference type="NCBI Taxonomy" id="1633643"/>
    <lineage>
        <taxon>Bacteria</taxon>
        <taxon>Pseudomonadati</taxon>
        <taxon>Candidatus Kryptoniota</taxon>
        <taxon>Candidatus Chryseopegocella</taxon>
    </lineage>
</organism>
<dbReference type="AlphaFoldDB" id="A0A0P1NYY3"/>
<dbReference type="OrthoDB" id="9814714at2"/>
<gene>
    <name evidence="1" type="ORF">JGI23_01679</name>
</gene>
<dbReference type="RefSeq" id="WP_092350784.1">
    <property type="nucleotide sequence ID" value="NZ_CZVW01000022.1"/>
</dbReference>
<reference evidence="2" key="1">
    <citation type="submission" date="2015-11" db="EMBL/GenBank/DDBJ databases">
        <authorList>
            <person name="Varghese N."/>
        </authorList>
    </citation>
    <scope>NUCLEOTIDE SEQUENCE [LARGE SCALE GENOMIC DNA]</scope>
    <source>
        <strain evidence="2">JGI-23</strain>
    </source>
</reference>
<sequence>MKALINTFTLVVFLLGTLQFSNVISFCKMSQKMNVDISCVCSTGDEQNEVSISGVSKCCTVKKFEKENVQDFASFKDDVSKLISNQITLKSEIINLPFNFSPKIITAIFISPPRSDIPILNSSLLI</sequence>
<proteinExistence type="predicted"/>
<evidence type="ECO:0000313" key="1">
    <source>
        <dbReference type="EMBL" id="CUT04274.1"/>
    </source>
</evidence>
<dbReference type="Proteomes" id="UP000199197">
    <property type="component" value="Unassembled WGS sequence"/>
</dbReference>
<dbReference type="EMBL" id="CZVW01000022">
    <property type="protein sequence ID" value="CUT04274.1"/>
    <property type="molecule type" value="Genomic_DNA"/>
</dbReference>
<evidence type="ECO:0000313" key="2">
    <source>
        <dbReference type="Proteomes" id="UP000199197"/>
    </source>
</evidence>
<keyword evidence="2" id="KW-1185">Reference proteome</keyword>
<protein>
    <submittedName>
        <fullName evidence="1">Uncharacterized protein</fullName>
    </submittedName>
</protein>
<name>A0A0P1NYY3_9BACT</name>
<accession>A0A0P1NYY3</accession>